<dbReference type="RefSeq" id="WP_009494191.1">
    <property type="nucleotide sequence ID" value="NZ_CP141048.1"/>
</dbReference>
<keyword evidence="2" id="KW-1185">Reference proteome</keyword>
<dbReference type="HOGENOM" id="CLU_2602105_0_0_5"/>
<sequence length="79" mass="8518">MGAFKNIHMDQQAMTAAINIIRTDMADHLNEGFPLEAYGAARVTAALIAHDIDPFDLGFTAGELIRVAFAQRCLEALAA</sequence>
<evidence type="ECO:0000313" key="2">
    <source>
        <dbReference type="Proteomes" id="UP000003947"/>
    </source>
</evidence>
<dbReference type="Proteomes" id="UP000003947">
    <property type="component" value="Unassembled WGS sequence"/>
</dbReference>
<reference evidence="1 2" key="1">
    <citation type="submission" date="2012-02" db="EMBL/GenBank/DDBJ databases">
        <title>Improved High-Quality Draft sequence of Microvirga sp. WSM3557.</title>
        <authorList>
            <consortium name="US DOE Joint Genome Institute"/>
            <person name="Lucas S."/>
            <person name="Han J."/>
            <person name="Lapidus A."/>
            <person name="Cheng J.-F."/>
            <person name="Goodwin L."/>
            <person name="Pitluck S."/>
            <person name="Peters L."/>
            <person name="Zhang X."/>
            <person name="Detter J.C."/>
            <person name="Han C."/>
            <person name="Tapia R."/>
            <person name="Land M."/>
            <person name="Hauser L."/>
            <person name="Kyrpides N."/>
            <person name="Ivanova N."/>
            <person name="Pagani I."/>
            <person name="Brau L."/>
            <person name="Yates R."/>
            <person name="O'Hara G."/>
            <person name="Rui T."/>
            <person name="Howieson J."/>
            <person name="Reeve W."/>
            <person name="Woyke T."/>
        </authorList>
    </citation>
    <scope>NUCLEOTIDE SEQUENCE [LARGE SCALE GENOMIC DNA]</scope>
    <source>
        <strain evidence="1 2">WSM3557</strain>
    </source>
</reference>
<protein>
    <submittedName>
        <fullName evidence="1">Uncharacterized protein</fullName>
    </submittedName>
</protein>
<name>I4YP18_9HYPH</name>
<organism evidence="1 2">
    <name type="scientific">Microvirga lotononidis</name>
    <dbReference type="NCBI Taxonomy" id="864069"/>
    <lineage>
        <taxon>Bacteria</taxon>
        <taxon>Pseudomonadati</taxon>
        <taxon>Pseudomonadota</taxon>
        <taxon>Alphaproteobacteria</taxon>
        <taxon>Hyphomicrobiales</taxon>
        <taxon>Methylobacteriaceae</taxon>
        <taxon>Microvirga</taxon>
    </lineage>
</organism>
<proteinExistence type="predicted"/>
<gene>
    <name evidence="1" type="ORF">MicloDRAFT_00064370</name>
</gene>
<dbReference type="AlphaFoldDB" id="I4YP18"/>
<dbReference type="PATRIC" id="fig|864069.3.peg.6891"/>
<dbReference type="EMBL" id="JH660647">
    <property type="protein sequence ID" value="EIM25710.1"/>
    <property type="molecule type" value="Genomic_DNA"/>
</dbReference>
<evidence type="ECO:0000313" key="1">
    <source>
        <dbReference type="EMBL" id="EIM25710.1"/>
    </source>
</evidence>
<accession>I4YP18</accession>
<dbReference type="STRING" id="864069.MicloDRAFT_00064370"/>